<dbReference type="Gene3D" id="1.10.357.10">
    <property type="entry name" value="Tetracycline Repressor, domain 2"/>
    <property type="match status" value="1"/>
</dbReference>
<dbReference type="PROSITE" id="PS50977">
    <property type="entry name" value="HTH_TETR_2"/>
    <property type="match status" value="1"/>
</dbReference>
<dbReference type="SUPFAM" id="SSF48498">
    <property type="entry name" value="Tetracyclin repressor-like, C-terminal domain"/>
    <property type="match status" value="1"/>
</dbReference>
<evidence type="ECO:0000259" key="3">
    <source>
        <dbReference type="PROSITE" id="PS50977"/>
    </source>
</evidence>
<dbReference type="InterPro" id="IPR050109">
    <property type="entry name" value="HTH-type_TetR-like_transc_reg"/>
</dbReference>
<dbReference type="InterPro" id="IPR036271">
    <property type="entry name" value="Tet_transcr_reg_TetR-rel_C_sf"/>
</dbReference>
<dbReference type="PROSITE" id="PS01081">
    <property type="entry name" value="HTH_TETR_1"/>
    <property type="match status" value="1"/>
</dbReference>
<dbReference type="RefSeq" id="WP_146286002.1">
    <property type="nucleotide sequence ID" value="NZ_BMLP01000001.1"/>
</dbReference>
<dbReference type="SUPFAM" id="SSF46689">
    <property type="entry name" value="Homeodomain-like"/>
    <property type="match status" value="1"/>
</dbReference>
<name>A0A917YIV6_9RHOB</name>
<dbReference type="InterPro" id="IPR009057">
    <property type="entry name" value="Homeodomain-like_sf"/>
</dbReference>
<dbReference type="InterPro" id="IPR006311">
    <property type="entry name" value="TAT_signal"/>
</dbReference>
<evidence type="ECO:0000313" key="5">
    <source>
        <dbReference type="Proteomes" id="UP000598196"/>
    </source>
</evidence>
<organism evidence="4 5">
    <name type="scientific">Gemmobacter aquaticus</name>
    <dbReference type="NCBI Taxonomy" id="490185"/>
    <lineage>
        <taxon>Bacteria</taxon>
        <taxon>Pseudomonadati</taxon>
        <taxon>Pseudomonadota</taxon>
        <taxon>Alphaproteobacteria</taxon>
        <taxon>Rhodobacterales</taxon>
        <taxon>Paracoccaceae</taxon>
        <taxon>Gemmobacter</taxon>
    </lineage>
</organism>
<feature type="DNA-binding region" description="H-T-H motif" evidence="2">
    <location>
        <begin position="35"/>
        <end position="54"/>
    </location>
</feature>
<evidence type="ECO:0000256" key="2">
    <source>
        <dbReference type="PROSITE-ProRule" id="PRU00335"/>
    </source>
</evidence>
<dbReference type="AlphaFoldDB" id="A0A917YIV6"/>
<dbReference type="PRINTS" id="PR00455">
    <property type="entry name" value="HTHTETR"/>
</dbReference>
<gene>
    <name evidence="4" type="ORF">GCM10010991_01870</name>
</gene>
<dbReference type="InterPro" id="IPR041479">
    <property type="entry name" value="TetR_CgmR_C"/>
</dbReference>
<accession>A0A917YIV6</accession>
<dbReference type="InterPro" id="IPR001647">
    <property type="entry name" value="HTH_TetR"/>
</dbReference>
<reference evidence="4 5" key="1">
    <citation type="journal article" date="2014" name="Int. J. Syst. Evol. Microbiol.">
        <title>Complete genome sequence of Corynebacterium casei LMG S-19264T (=DSM 44701T), isolated from a smear-ripened cheese.</title>
        <authorList>
            <consortium name="US DOE Joint Genome Institute (JGI-PGF)"/>
            <person name="Walter F."/>
            <person name="Albersmeier A."/>
            <person name="Kalinowski J."/>
            <person name="Ruckert C."/>
        </authorList>
    </citation>
    <scope>NUCLEOTIDE SEQUENCE [LARGE SCALE GENOMIC DNA]</scope>
    <source>
        <strain evidence="4 5">CGMCC 1.7029</strain>
    </source>
</reference>
<dbReference type="PROSITE" id="PS51318">
    <property type="entry name" value="TAT"/>
    <property type="match status" value="1"/>
</dbReference>
<dbReference type="GO" id="GO:0003700">
    <property type="term" value="F:DNA-binding transcription factor activity"/>
    <property type="evidence" value="ECO:0007669"/>
    <property type="project" value="TreeGrafter"/>
</dbReference>
<dbReference type="InterPro" id="IPR023772">
    <property type="entry name" value="DNA-bd_HTH_TetR-type_CS"/>
</dbReference>
<sequence>MTAAHRRPKTPDQTRRALLDAAAAQALAHGMAALSLPIVAEAAGVTKGALFHHFGSKQGLIEALCADLIARIDEEIDEVLARDVGGYGTFTRAYVTCTFAPRGSASPWTSLSISAVADPGLARIWADWMNDRLRRHADTDTSPDLDVVRLATDGYWLSTLQATTRTEPPDQLFQRLLALTHPAAISAE</sequence>
<dbReference type="Proteomes" id="UP000598196">
    <property type="component" value="Unassembled WGS sequence"/>
</dbReference>
<dbReference type="OrthoDB" id="9809772at2"/>
<dbReference type="Pfam" id="PF00440">
    <property type="entry name" value="TetR_N"/>
    <property type="match status" value="1"/>
</dbReference>
<keyword evidence="5" id="KW-1185">Reference proteome</keyword>
<dbReference type="GO" id="GO:0000976">
    <property type="term" value="F:transcription cis-regulatory region binding"/>
    <property type="evidence" value="ECO:0007669"/>
    <property type="project" value="TreeGrafter"/>
</dbReference>
<dbReference type="PANTHER" id="PTHR30055:SF148">
    <property type="entry name" value="TETR-FAMILY TRANSCRIPTIONAL REGULATOR"/>
    <property type="match status" value="1"/>
</dbReference>
<dbReference type="PANTHER" id="PTHR30055">
    <property type="entry name" value="HTH-TYPE TRANSCRIPTIONAL REGULATOR RUTR"/>
    <property type="match status" value="1"/>
</dbReference>
<evidence type="ECO:0000313" key="4">
    <source>
        <dbReference type="EMBL" id="GGO23962.1"/>
    </source>
</evidence>
<proteinExistence type="predicted"/>
<protein>
    <submittedName>
        <fullName evidence="4">Transcriptional regulator</fullName>
    </submittedName>
</protein>
<keyword evidence="1 2" id="KW-0238">DNA-binding</keyword>
<evidence type="ECO:0000256" key="1">
    <source>
        <dbReference type="ARBA" id="ARBA00023125"/>
    </source>
</evidence>
<dbReference type="Pfam" id="PF17937">
    <property type="entry name" value="TetR_C_28"/>
    <property type="match status" value="1"/>
</dbReference>
<comment type="caution">
    <text evidence="4">The sequence shown here is derived from an EMBL/GenBank/DDBJ whole genome shotgun (WGS) entry which is preliminary data.</text>
</comment>
<dbReference type="EMBL" id="BMLP01000001">
    <property type="protein sequence ID" value="GGO23962.1"/>
    <property type="molecule type" value="Genomic_DNA"/>
</dbReference>
<feature type="domain" description="HTH tetR-type" evidence="3">
    <location>
        <begin position="12"/>
        <end position="72"/>
    </location>
</feature>